<dbReference type="Proteomes" id="UP000799777">
    <property type="component" value="Unassembled WGS sequence"/>
</dbReference>
<reference evidence="2" key="1">
    <citation type="journal article" date="2020" name="Stud. Mycol.">
        <title>101 Dothideomycetes genomes: a test case for predicting lifestyles and emergence of pathogens.</title>
        <authorList>
            <person name="Haridas S."/>
            <person name="Albert R."/>
            <person name="Binder M."/>
            <person name="Bloem J."/>
            <person name="Labutti K."/>
            <person name="Salamov A."/>
            <person name="Andreopoulos B."/>
            <person name="Baker S."/>
            <person name="Barry K."/>
            <person name="Bills G."/>
            <person name="Bluhm B."/>
            <person name="Cannon C."/>
            <person name="Castanera R."/>
            <person name="Culley D."/>
            <person name="Daum C."/>
            <person name="Ezra D."/>
            <person name="Gonzalez J."/>
            <person name="Henrissat B."/>
            <person name="Kuo A."/>
            <person name="Liang C."/>
            <person name="Lipzen A."/>
            <person name="Lutzoni F."/>
            <person name="Magnuson J."/>
            <person name="Mondo S."/>
            <person name="Nolan M."/>
            <person name="Ohm R."/>
            <person name="Pangilinan J."/>
            <person name="Park H.-J."/>
            <person name="Ramirez L."/>
            <person name="Alfaro M."/>
            <person name="Sun H."/>
            <person name="Tritt A."/>
            <person name="Yoshinaga Y."/>
            <person name="Zwiers L.-H."/>
            <person name="Turgeon B."/>
            <person name="Goodwin S."/>
            <person name="Spatafora J."/>
            <person name="Crous P."/>
            <person name="Grigoriev I."/>
        </authorList>
    </citation>
    <scope>NUCLEOTIDE SEQUENCE</scope>
    <source>
        <strain evidence="2">CBS 110217</strain>
    </source>
</reference>
<accession>A0A9P4LI99</accession>
<name>A0A9P4LI99_9PLEO</name>
<feature type="region of interest" description="Disordered" evidence="1">
    <location>
        <begin position="1"/>
        <end position="99"/>
    </location>
</feature>
<dbReference type="AlphaFoldDB" id="A0A9P4LI99"/>
<protein>
    <submittedName>
        <fullName evidence="2">Uncharacterized protein</fullName>
    </submittedName>
</protein>
<organism evidence="2 3">
    <name type="scientific">Setomelanomma holmii</name>
    <dbReference type="NCBI Taxonomy" id="210430"/>
    <lineage>
        <taxon>Eukaryota</taxon>
        <taxon>Fungi</taxon>
        <taxon>Dikarya</taxon>
        <taxon>Ascomycota</taxon>
        <taxon>Pezizomycotina</taxon>
        <taxon>Dothideomycetes</taxon>
        <taxon>Pleosporomycetidae</taxon>
        <taxon>Pleosporales</taxon>
        <taxon>Pleosporineae</taxon>
        <taxon>Phaeosphaeriaceae</taxon>
        <taxon>Setomelanomma</taxon>
    </lineage>
</organism>
<feature type="compositionally biased region" description="Acidic residues" evidence="1">
    <location>
        <begin position="58"/>
        <end position="75"/>
    </location>
</feature>
<proteinExistence type="predicted"/>
<evidence type="ECO:0000256" key="1">
    <source>
        <dbReference type="SAM" id="MobiDB-lite"/>
    </source>
</evidence>
<feature type="compositionally biased region" description="Acidic residues" evidence="1">
    <location>
        <begin position="23"/>
        <end position="51"/>
    </location>
</feature>
<evidence type="ECO:0000313" key="2">
    <source>
        <dbReference type="EMBL" id="KAF2026298.1"/>
    </source>
</evidence>
<dbReference type="EMBL" id="ML978246">
    <property type="protein sequence ID" value="KAF2026298.1"/>
    <property type="molecule type" value="Genomic_DNA"/>
</dbReference>
<gene>
    <name evidence="2" type="ORF">EK21DRAFT_115978</name>
</gene>
<evidence type="ECO:0000313" key="3">
    <source>
        <dbReference type="Proteomes" id="UP000799777"/>
    </source>
</evidence>
<keyword evidence="3" id="KW-1185">Reference proteome</keyword>
<comment type="caution">
    <text evidence="2">The sequence shown here is derived from an EMBL/GenBank/DDBJ whole genome shotgun (WGS) entry which is preliminary data.</text>
</comment>
<sequence length="125" mass="14342">MGEENEAVNESINDAKREAVESAVDDVTYDMDDMDIDGNAEGNAQDEDDDDMRTMASGEDDDPDDGEDHELEYADVENYWSRNDDADQTRQPHLSPQRPCQTVFENLRSVDQMRMLRECFKTPEQ</sequence>